<dbReference type="STRING" id="30066.A0A182V2Y6"/>
<dbReference type="InterPro" id="IPR000618">
    <property type="entry name" value="Insect_cuticle"/>
</dbReference>
<proteinExistence type="predicted"/>
<dbReference type="PANTHER" id="PTHR12236:SF86">
    <property type="entry name" value="CCP84AC-RELATED"/>
    <property type="match status" value="1"/>
</dbReference>
<dbReference type="Proteomes" id="UP000075903">
    <property type="component" value="Unassembled WGS sequence"/>
</dbReference>
<feature type="region of interest" description="Disordered" evidence="3">
    <location>
        <begin position="45"/>
        <end position="70"/>
    </location>
</feature>
<feature type="compositionally biased region" description="Low complexity" evidence="3">
    <location>
        <begin position="50"/>
        <end position="64"/>
    </location>
</feature>
<evidence type="ECO:0000313" key="6">
    <source>
        <dbReference type="Proteomes" id="UP000075903"/>
    </source>
</evidence>
<dbReference type="AlphaFoldDB" id="A0A182V2Y6"/>
<dbReference type="InterPro" id="IPR051217">
    <property type="entry name" value="Insect_Cuticle_Struc_Prot"/>
</dbReference>
<organism evidence="5 6">
    <name type="scientific">Anopheles merus</name>
    <name type="common">Mosquito</name>
    <dbReference type="NCBI Taxonomy" id="30066"/>
    <lineage>
        <taxon>Eukaryota</taxon>
        <taxon>Metazoa</taxon>
        <taxon>Ecdysozoa</taxon>
        <taxon>Arthropoda</taxon>
        <taxon>Hexapoda</taxon>
        <taxon>Insecta</taxon>
        <taxon>Pterygota</taxon>
        <taxon>Neoptera</taxon>
        <taxon>Endopterygota</taxon>
        <taxon>Diptera</taxon>
        <taxon>Nematocera</taxon>
        <taxon>Culicoidea</taxon>
        <taxon>Culicidae</taxon>
        <taxon>Anophelinae</taxon>
        <taxon>Anopheles</taxon>
    </lineage>
</organism>
<dbReference type="Pfam" id="PF00379">
    <property type="entry name" value="Chitin_bind_4"/>
    <property type="match status" value="1"/>
</dbReference>
<dbReference type="VEuPathDB" id="VectorBase:AMEM21_011630"/>
<feature type="compositionally biased region" description="Low complexity" evidence="3">
    <location>
        <begin position="178"/>
        <end position="187"/>
    </location>
</feature>
<dbReference type="GO" id="GO:0042302">
    <property type="term" value="F:structural constituent of cuticle"/>
    <property type="evidence" value="ECO:0007669"/>
    <property type="project" value="UniProtKB-UniRule"/>
</dbReference>
<dbReference type="VEuPathDB" id="VectorBase:AMEM007982"/>
<keyword evidence="4" id="KW-0732">Signal</keyword>
<dbReference type="GO" id="GO:0031012">
    <property type="term" value="C:extracellular matrix"/>
    <property type="evidence" value="ECO:0007669"/>
    <property type="project" value="TreeGrafter"/>
</dbReference>
<dbReference type="PROSITE" id="PS51155">
    <property type="entry name" value="CHIT_BIND_RR_2"/>
    <property type="match status" value="1"/>
</dbReference>
<feature type="chain" id="PRO_5008139184" evidence="4">
    <location>
        <begin position="27"/>
        <end position="336"/>
    </location>
</feature>
<evidence type="ECO:0000256" key="4">
    <source>
        <dbReference type="SAM" id="SignalP"/>
    </source>
</evidence>
<accession>A0A182V2Y6</accession>
<feature type="region of interest" description="Disordered" evidence="3">
    <location>
        <begin position="222"/>
        <end position="247"/>
    </location>
</feature>
<dbReference type="PANTHER" id="PTHR12236">
    <property type="entry name" value="STRUCTURAL CONTITUENT OF CUTICLE"/>
    <property type="match status" value="1"/>
</dbReference>
<feature type="region of interest" description="Disordered" evidence="3">
    <location>
        <begin position="170"/>
        <end position="203"/>
    </location>
</feature>
<protein>
    <submittedName>
        <fullName evidence="5">Uncharacterized protein</fullName>
    </submittedName>
</protein>
<evidence type="ECO:0000256" key="1">
    <source>
        <dbReference type="ARBA" id="ARBA00022460"/>
    </source>
</evidence>
<keyword evidence="6" id="KW-1185">Reference proteome</keyword>
<feature type="signal peptide" evidence="4">
    <location>
        <begin position="1"/>
        <end position="26"/>
    </location>
</feature>
<reference evidence="5" key="1">
    <citation type="submission" date="2020-05" db="UniProtKB">
        <authorList>
            <consortium name="EnsemblMetazoa"/>
        </authorList>
    </citation>
    <scope>IDENTIFICATION</scope>
    <source>
        <strain evidence="5">MAF</strain>
    </source>
</reference>
<dbReference type="EnsemblMetazoa" id="AMEM007982-RA">
    <property type="protein sequence ID" value="AMEM007982-PA"/>
    <property type="gene ID" value="AMEM007982"/>
</dbReference>
<evidence type="ECO:0000256" key="3">
    <source>
        <dbReference type="SAM" id="MobiDB-lite"/>
    </source>
</evidence>
<name>A0A182V2Y6_ANOME</name>
<keyword evidence="1 2" id="KW-0193">Cuticle</keyword>
<sequence length="336" mass="35581">MVSQATVRCSALVLVVLVFATSVVQSAPQKKFPFAKARLAAPEPEERASAEAVASSQEAASQESASEESLEKIQAKSAQYAYDTSVNDTINDHAIMRQEERNGLSLKGMYSYSDGFFKRTVHYEADDKGYRVVKEINIPIGNGPQVDPHGKADVSSSLTGSYSITADDIAKPQRKGVAASSEEAAASSEEEQPEEDPVASDEEKNLLRSTQDLRLQALEQHLPPMSAQSRSVRQVGEQEPTLDASGHSSPAGGVLLFSISSFLMLYTKSHGSSTFFSFSICTSVVCLTSTLPTDAVSGSCTSFSNTLSPPTSGLWGSSGSASSTGASTILKPCISS</sequence>
<dbReference type="GO" id="GO:0005615">
    <property type="term" value="C:extracellular space"/>
    <property type="evidence" value="ECO:0007669"/>
    <property type="project" value="TreeGrafter"/>
</dbReference>
<evidence type="ECO:0000313" key="5">
    <source>
        <dbReference type="EnsemblMetazoa" id="AMEM007982-PA"/>
    </source>
</evidence>
<evidence type="ECO:0000256" key="2">
    <source>
        <dbReference type="PROSITE-ProRule" id="PRU00497"/>
    </source>
</evidence>
<feature type="compositionally biased region" description="Acidic residues" evidence="3">
    <location>
        <begin position="188"/>
        <end position="200"/>
    </location>
</feature>